<dbReference type="Gene3D" id="3.40.50.410">
    <property type="entry name" value="von Willebrand factor, type A domain"/>
    <property type="match status" value="1"/>
</dbReference>
<dbReference type="Pfam" id="PF07584">
    <property type="entry name" value="BatA"/>
    <property type="match status" value="1"/>
</dbReference>
<dbReference type="PANTHER" id="PTHR37464">
    <property type="entry name" value="BLL2463 PROTEIN"/>
    <property type="match status" value="1"/>
</dbReference>
<keyword evidence="4" id="KW-1185">Reference proteome</keyword>
<dbReference type="EMBL" id="JAAWWL010000002">
    <property type="protein sequence ID" value="NKI32156.1"/>
    <property type="molecule type" value="Genomic_DNA"/>
</dbReference>
<name>A0ABX1GSY4_9FLAO</name>
<dbReference type="PANTHER" id="PTHR37464:SF1">
    <property type="entry name" value="BLL2463 PROTEIN"/>
    <property type="match status" value="1"/>
</dbReference>
<organism evidence="3 4">
    <name type="scientific">Croceivirga thetidis</name>
    <dbReference type="NCBI Taxonomy" id="2721623"/>
    <lineage>
        <taxon>Bacteria</taxon>
        <taxon>Pseudomonadati</taxon>
        <taxon>Bacteroidota</taxon>
        <taxon>Flavobacteriia</taxon>
        <taxon>Flavobacteriales</taxon>
        <taxon>Flavobacteriaceae</taxon>
        <taxon>Croceivirga</taxon>
    </lineage>
</organism>
<evidence type="ECO:0000313" key="4">
    <source>
        <dbReference type="Proteomes" id="UP000718451"/>
    </source>
</evidence>
<feature type="domain" description="Aerotolerance regulator N-terminal" evidence="2">
    <location>
        <begin position="1"/>
        <end position="76"/>
    </location>
</feature>
<reference evidence="3 4" key="1">
    <citation type="submission" date="2020-04" db="EMBL/GenBank/DDBJ databases">
        <authorList>
            <person name="Yoon J."/>
        </authorList>
    </citation>
    <scope>NUCLEOTIDE SEQUENCE [LARGE SCALE GENOMIC DNA]</scope>
    <source>
        <strain evidence="3 4">DJ-13</strain>
    </source>
</reference>
<accession>A0ABX1GSY4</accession>
<dbReference type="InterPro" id="IPR029062">
    <property type="entry name" value="Class_I_gatase-like"/>
</dbReference>
<dbReference type="RefSeq" id="WP_168552375.1">
    <property type="nucleotide sequence ID" value="NZ_JAAWWL010000002.1"/>
</dbReference>
<evidence type="ECO:0000313" key="3">
    <source>
        <dbReference type="EMBL" id="NKI32156.1"/>
    </source>
</evidence>
<feature type="transmembrane region" description="Helical" evidence="1">
    <location>
        <begin position="6"/>
        <end position="24"/>
    </location>
</feature>
<evidence type="ECO:0000256" key="1">
    <source>
        <dbReference type="SAM" id="Phobius"/>
    </source>
</evidence>
<sequence length="633" mass="71899">MQFKHPEILWFLLLLLIPIIVHLFQLRRFKKTLFTNVAMLEKVRSESRKSHSIKKWLLLISRLLLLMCIVLAFSQPFSAKVNALKEKETVIFLDDSFSMGAKTDGVSLLEKAVQDIVQTVPDGAKFSLFTNHKTFNEVDIKQIQNELISLKAQSKQISYQNVLRKANTLFSNRGNVIKELLVVSDFQKRLGPITNDSLNIIDIHAVNLKPDTRKNVSIDSVFIDSELNLNVRYSGLKGENVPLALYSGNKLIAKTALESNSDSTTVLTIPTNEEIKGRLEIMDNSLEYDNVFFFNIDDKPKIKVLSISANEFNFLSRIYTEDEFEFENTPIGNLNYSAISKQNLIILNELDNIPNSLQTALASFLEDGGSLAIIPSNNMNQEAFSALLSRVGGFGITEKVTSEKKLTGITFEHPLFANVFERRVSNFDYPTFSNYYRVNGSFSKVLTLDNSEPFLLQNQKLYLFTAPINRENSDFQDSPLIVPTFYKIGLNSLNLSEPYFTIEQKNEIEVPTILAQEDLIKIVHNGMELIPLQQSYPTKVGLTFENNPEFAGIFSVIKGIDTLQHLSFNHSRAESKLEYLDLDQKGFASINTAFPLLFDQLANERAIDAYWKWFVIFALIFALVEVLIQKFLA</sequence>
<proteinExistence type="predicted"/>
<keyword evidence="1" id="KW-1133">Transmembrane helix</keyword>
<keyword evidence="1" id="KW-0472">Membrane</keyword>
<keyword evidence="1" id="KW-0812">Transmembrane</keyword>
<evidence type="ECO:0000259" key="2">
    <source>
        <dbReference type="Pfam" id="PF07584"/>
    </source>
</evidence>
<protein>
    <recommendedName>
        <fullName evidence="2">Aerotolerance regulator N-terminal domain-containing protein</fullName>
    </recommendedName>
</protein>
<dbReference type="NCBIfam" id="TIGR02226">
    <property type="entry name" value="two_anch"/>
    <property type="match status" value="1"/>
</dbReference>
<dbReference type="InterPro" id="IPR011933">
    <property type="entry name" value="Double_TM_dom"/>
</dbReference>
<comment type="caution">
    <text evidence="3">The sequence shown here is derived from an EMBL/GenBank/DDBJ whole genome shotgun (WGS) entry which is preliminary data.</text>
</comment>
<dbReference type="SUPFAM" id="SSF52317">
    <property type="entry name" value="Class I glutamine amidotransferase-like"/>
    <property type="match status" value="1"/>
</dbReference>
<dbReference type="InterPro" id="IPR024163">
    <property type="entry name" value="Aerotolerance_reg_N"/>
</dbReference>
<dbReference type="InterPro" id="IPR036465">
    <property type="entry name" value="vWFA_dom_sf"/>
</dbReference>
<gene>
    <name evidence="3" type="ORF">HCU67_09405</name>
</gene>
<feature type="transmembrane region" description="Helical" evidence="1">
    <location>
        <begin position="610"/>
        <end position="628"/>
    </location>
</feature>
<dbReference type="Proteomes" id="UP000718451">
    <property type="component" value="Unassembled WGS sequence"/>
</dbReference>